<proteinExistence type="predicted"/>
<dbReference type="EMBL" id="CAEMXZ010000046">
    <property type="protein sequence ID" value="CAB4323466.1"/>
    <property type="molecule type" value="Genomic_DNA"/>
</dbReference>
<accession>A0A6J5YFJ7</accession>
<reference evidence="1" key="1">
    <citation type="submission" date="2020-05" db="EMBL/GenBank/DDBJ databases">
        <authorList>
            <person name="Chiriac C."/>
            <person name="Salcher M."/>
            <person name="Ghai R."/>
            <person name="Kavagutti S V."/>
        </authorList>
    </citation>
    <scope>NUCLEOTIDE SEQUENCE</scope>
</reference>
<dbReference type="AlphaFoldDB" id="A0A6J5YFJ7"/>
<gene>
    <name evidence="1" type="ORF">UFOPK1392_01221</name>
</gene>
<protein>
    <submittedName>
        <fullName evidence="1">Unannotated protein</fullName>
    </submittedName>
</protein>
<organism evidence="1">
    <name type="scientific">freshwater metagenome</name>
    <dbReference type="NCBI Taxonomy" id="449393"/>
    <lineage>
        <taxon>unclassified sequences</taxon>
        <taxon>metagenomes</taxon>
        <taxon>ecological metagenomes</taxon>
    </lineage>
</organism>
<sequence length="104" mass="11182">MLKPQLPIMAVVTPCQEDGDIVGSKWACASKWVWMSTKPGVTMHPVASISETPTERLEPMNVITPLVTSTSAANAGTPVPSITLPPRMMRSGVVMKRFRSGMTA</sequence>
<name>A0A6J5YFJ7_9ZZZZ</name>
<evidence type="ECO:0000313" key="1">
    <source>
        <dbReference type="EMBL" id="CAB4323466.1"/>
    </source>
</evidence>